<dbReference type="Proteomes" id="UP001147695">
    <property type="component" value="Unassembled WGS sequence"/>
</dbReference>
<dbReference type="InterPro" id="IPR043154">
    <property type="entry name" value="Sec-1-like_dom1"/>
</dbReference>
<evidence type="ECO:0000256" key="1">
    <source>
        <dbReference type="ARBA" id="ARBA00009884"/>
    </source>
</evidence>
<feature type="region of interest" description="Disordered" evidence="2">
    <location>
        <begin position="297"/>
        <end position="323"/>
    </location>
</feature>
<dbReference type="AlphaFoldDB" id="A0A9W9Q9Y6"/>
<dbReference type="GO" id="GO:0016192">
    <property type="term" value="P:vesicle-mediated transport"/>
    <property type="evidence" value="ECO:0007669"/>
    <property type="project" value="InterPro"/>
</dbReference>
<keyword evidence="3" id="KW-1133">Transmembrane helix</keyword>
<dbReference type="InterPro" id="IPR001619">
    <property type="entry name" value="Sec1-like"/>
</dbReference>
<dbReference type="InterPro" id="IPR036045">
    <property type="entry name" value="Sec1-like_sf"/>
</dbReference>
<dbReference type="PANTHER" id="PTHR11679">
    <property type="entry name" value="VESICLE PROTEIN SORTING-ASSOCIATED"/>
    <property type="match status" value="1"/>
</dbReference>
<sequence>GRSGTPTTSVYFWPRHSAACFNEMAPFSGSDADHFKDKARRDLLTLLEGVRGKKNLVISQELAGPVGLFVKFSELQDYGVHRVFYLENANIDSSQRNVVFLVRGEKARHVRTVAEQIKRLQNNGNVEHEYSIFFSPRRTLVGNAVLEEAGIIGDVNIAEFPLLFMPLEQDILSLELDDSFSDLYLHKDPGCIFHAAKALMGIQQRHGYFPRIVGKGDNARRLTDLLLRMRKELDAEESSGLADPSARGLLPSSNVENLIIIDRDVDFGTALLTQLTYEGLIDEYVGIKNNQADIDTSIVGPASAPQPQESSKTPQQHGPPKRKVQLDASDQLFNQLRDANFAIVGDILNKVARRLESEYETRHTAKTTGELREFVNRLPTYQLEHQSLRTHTNLAEEIMRLTRSETFRKTLEVQQNNAAGADSTYQHETIEELIARDIPLKTVLRLLCLESCMSGGLRPRDLENFKRQIVQAYGHQHLLTFWALEKMELLQPRSPATTMLLPTSGAQAGTKTNYGYLRKNLRLVIEEVSEKDPNDISYVYSGFAPLSVRLVQCVLQKSYMVSLIKGGTPAASINAASTVSPGWLGFEDVVKSARGATFSIVQKGDDKAVRARQTLSGNSGTKTVYVFFLGGITFTEIAALRFIAAQEAPRRKIVICTTSIISGDRMMEAAIEKGSFGPANAK</sequence>
<evidence type="ECO:0008006" key="6">
    <source>
        <dbReference type="Google" id="ProtNLM"/>
    </source>
</evidence>
<feature type="non-terminal residue" evidence="4">
    <location>
        <position position="1"/>
    </location>
</feature>
<feature type="transmembrane region" description="Helical" evidence="3">
    <location>
        <begin position="624"/>
        <end position="644"/>
    </location>
</feature>
<dbReference type="EMBL" id="JAPZBQ010000005">
    <property type="protein sequence ID" value="KAJ5329907.1"/>
    <property type="molecule type" value="Genomic_DNA"/>
</dbReference>
<gene>
    <name evidence="4" type="ORF">N7452_010297</name>
</gene>
<dbReference type="InterPro" id="IPR043127">
    <property type="entry name" value="Sec-1-like_dom3a"/>
</dbReference>
<organism evidence="4 5">
    <name type="scientific">Penicillium brevicompactum</name>
    <dbReference type="NCBI Taxonomy" id="5074"/>
    <lineage>
        <taxon>Eukaryota</taxon>
        <taxon>Fungi</taxon>
        <taxon>Dikarya</taxon>
        <taxon>Ascomycota</taxon>
        <taxon>Pezizomycotina</taxon>
        <taxon>Eurotiomycetes</taxon>
        <taxon>Eurotiomycetidae</taxon>
        <taxon>Eurotiales</taxon>
        <taxon>Aspergillaceae</taxon>
        <taxon>Penicillium</taxon>
    </lineage>
</organism>
<comment type="similarity">
    <text evidence="1">Belongs to the STXBP/unc-18/SEC1 family.</text>
</comment>
<evidence type="ECO:0000313" key="5">
    <source>
        <dbReference type="Proteomes" id="UP001147695"/>
    </source>
</evidence>
<dbReference type="InterPro" id="IPR043155">
    <property type="entry name" value="VPS33_dom3b"/>
</dbReference>
<name>A0A9W9Q9Y6_PENBR</name>
<keyword evidence="3" id="KW-0472">Membrane</keyword>
<dbReference type="SUPFAM" id="SSF56815">
    <property type="entry name" value="Sec1/munc18-like (SM) proteins"/>
    <property type="match status" value="1"/>
</dbReference>
<proteinExistence type="inferred from homology"/>
<dbReference type="Gene3D" id="3.90.830.10">
    <property type="entry name" value="Syntaxin Binding Protein 1, Chain A, domain 2"/>
    <property type="match status" value="1"/>
</dbReference>
<feature type="compositionally biased region" description="Polar residues" evidence="2">
    <location>
        <begin position="305"/>
        <end position="316"/>
    </location>
</feature>
<dbReference type="InterPro" id="IPR027482">
    <property type="entry name" value="Sec1-like_dom2"/>
</dbReference>
<protein>
    <recommendedName>
        <fullName evidence="6">Vacuolar sorting protein</fullName>
    </recommendedName>
</protein>
<accession>A0A9W9Q9Y6</accession>
<reference evidence="4" key="1">
    <citation type="submission" date="2022-12" db="EMBL/GenBank/DDBJ databases">
        <authorList>
            <person name="Petersen C."/>
        </authorList>
    </citation>
    <scope>NUCLEOTIDE SEQUENCE</scope>
    <source>
        <strain evidence="4">IBT 35673</strain>
    </source>
</reference>
<evidence type="ECO:0000256" key="3">
    <source>
        <dbReference type="SAM" id="Phobius"/>
    </source>
</evidence>
<reference evidence="4" key="2">
    <citation type="journal article" date="2023" name="IMA Fungus">
        <title>Comparative genomic study of the Penicillium genus elucidates a diverse pangenome and 15 lateral gene transfer events.</title>
        <authorList>
            <person name="Petersen C."/>
            <person name="Sorensen T."/>
            <person name="Nielsen M.R."/>
            <person name="Sondergaard T.E."/>
            <person name="Sorensen J.L."/>
            <person name="Fitzpatrick D.A."/>
            <person name="Frisvad J.C."/>
            <person name="Nielsen K.L."/>
        </authorList>
    </citation>
    <scope>NUCLEOTIDE SEQUENCE</scope>
    <source>
        <strain evidence="4">IBT 35673</strain>
    </source>
</reference>
<evidence type="ECO:0000313" key="4">
    <source>
        <dbReference type="EMBL" id="KAJ5329907.1"/>
    </source>
</evidence>
<dbReference type="Gene3D" id="1.25.40.850">
    <property type="match status" value="1"/>
</dbReference>
<evidence type="ECO:0000256" key="2">
    <source>
        <dbReference type="SAM" id="MobiDB-lite"/>
    </source>
</evidence>
<dbReference type="Pfam" id="PF00995">
    <property type="entry name" value="Sec1"/>
    <property type="match status" value="1"/>
</dbReference>
<dbReference type="Gene3D" id="3.40.50.1910">
    <property type="match status" value="1"/>
</dbReference>
<dbReference type="Gene3D" id="3.40.50.2060">
    <property type="match status" value="1"/>
</dbReference>
<keyword evidence="3" id="KW-0812">Transmembrane</keyword>
<comment type="caution">
    <text evidence="4">The sequence shown here is derived from an EMBL/GenBank/DDBJ whole genome shotgun (WGS) entry which is preliminary data.</text>
</comment>